<sequence>MDRVQDKVNLESHVWLLAGIFKNCKDRTAKNVNWSQAASANPTDDEVKQFSNCVAKNLKGVALFPTLIE</sequence>
<organism evidence="1 2">
    <name type="scientific">Halteria grandinella</name>
    <dbReference type="NCBI Taxonomy" id="5974"/>
    <lineage>
        <taxon>Eukaryota</taxon>
        <taxon>Sar</taxon>
        <taxon>Alveolata</taxon>
        <taxon>Ciliophora</taxon>
        <taxon>Intramacronucleata</taxon>
        <taxon>Spirotrichea</taxon>
        <taxon>Stichotrichia</taxon>
        <taxon>Sporadotrichida</taxon>
        <taxon>Halteriidae</taxon>
        <taxon>Halteria</taxon>
    </lineage>
</organism>
<comment type="caution">
    <text evidence="1">The sequence shown here is derived from an EMBL/GenBank/DDBJ whole genome shotgun (WGS) entry which is preliminary data.</text>
</comment>
<evidence type="ECO:0000313" key="1">
    <source>
        <dbReference type="EMBL" id="TNV74090.1"/>
    </source>
</evidence>
<dbReference type="Proteomes" id="UP000785679">
    <property type="component" value="Unassembled WGS sequence"/>
</dbReference>
<accession>A0A8J8SXB4</accession>
<reference evidence="1" key="1">
    <citation type="submission" date="2019-06" db="EMBL/GenBank/DDBJ databases">
        <authorList>
            <person name="Zheng W."/>
        </authorList>
    </citation>
    <scope>NUCLEOTIDE SEQUENCE</scope>
    <source>
        <strain evidence="1">QDHG01</strain>
    </source>
</reference>
<proteinExistence type="predicted"/>
<keyword evidence="2" id="KW-1185">Reference proteome</keyword>
<dbReference type="EMBL" id="RRYP01017503">
    <property type="protein sequence ID" value="TNV74090.1"/>
    <property type="molecule type" value="Genomic_DNA"/>
</dbReference>
<dbReference type="AlphaFoldDB" id="A0A8J8SXB4"/>
<name>A0A8J8SXB4_HALGN</name>
<evidence type="ECO:0000313" key="2">
    <source>
        <dbReference type="Proteomes" id="UP000785679"/>
    </source>
</evidence>
<protein>
    <submittedName>
        <fullName evidence="1">Uncharacterized protein</fullName>
    </submittedName>
</protein>
<gene>
    <name evidence="1" type="ORF">FGO68_gene7526</name>
</gene>